<dbReference type="FunFam" id="1.10.10.60:FF:000312">
    <property type="entry name" value="Mix-type homeobox gene 1"/>
    <property type="match status" value="1"/>
</dbReference>
<dbReference type="InterPro" id="IPR009057">
    <property type="entry name" value="Homeodomain-like_sf"/>
</dbReference>
<proteinExistence type="inferred from homology"/>
<feature type="region of interest" description="Disordered" evidence="9">
    <location>
        <begin position="119"/>
        <end position="138"/>
    </location>
</feature>
<dbReference type="RefSeq" id="XP_017315006.1">
    <property type="nucleotide sequence ID" value="XM_017459517.3"/>
</dbReference>
<dbReference type="InterPro" id="IPR001356">
    <property type="entry name" value="HD"/>
</dbReference>
<keyword evidence="5 7" id="KW-0371">Homeobox</keyword>
<dbReference type="STRING" id="7998.ENSIPUP00000021026"/>
<name>A0A2D0QBB6_ICTPU</name>
<evidence type="ECO:0000259" key="10">
    <source>
        <dbReference type="PROSITE" id="PS50071"/>
    </source>
</evidence>
<gene>
    <name evidence="12" type="primary">sebox</name>
</gene>
<sequence>MALFLDQTCDYVHKMNEDGEMDFIFNKCEARFADAVNDHALSSPEADRTMQPEAQRKRKRTIFSRAQLSELERAFVITPYPDITLRERLAALTLLPESKIQVWFQNRRARSIKSGRLTRPMKKNPVTSNYNSEITFPHPSPTLTVSSAAGQRNTPEVYQWSNANDKQQISDLDWVRQALCPWSQNQPQPTPPVPTISPDLPGALPWGSQPSKPAGSHYVSMDQMTRPMHSLSQHQWSECAEIGTHAASSGGFSGKPQCNINQSGYTSVPMDHLVPSHSAQSCWQGSIHRQGQALMHYPQTSLGDISDLIYSAAVVTNLADF</sequence>
<evidence type="ECO:0000256" key="8">
    <source>
        <dbReference type="RuleBase" id="RU000682"/>
    </source>
</evidence>
<dbReference type="SMART" id="SM00389">
    <property type="entry name" value="HOX"/>
    <property type="match status" value="1"/>
</dbReference>
<keyword evidence="6 7" id="KW-0539">Nucleus</keyword>
<dbReference type="Gene3D" id="1.10.10.60">
    <property type="entry name" value="Homeodomain-like"/>
    <property type="match status" value="1"/>
</dbReference>
<organism evidence="11 12">
    <name type="scientific">Ictalurus punctatus</name>
    <name type="common">Channel catfish</name>
    <name type="synonym">Silurus punctatus</name>
    <dbReference type="NCBI Taxonomy" id="7998"/>
    <lineage>
        <taxon>Eukaryota</taxon>
        <taxon>Metazoa</taxon>
        <taxon>Chordata</taxon>
        <taxon>Craniata</taxon>
        <taxon>Vertebrata</taxon>
        <taxon>Euteleostomi</taxon>
        <taxon>Actinopterygii</taxon>
        <taxon>Neopterygii</taxon>
        <taxon>Teleostei</taxon>
        <taxon>Ostariophysi</taxon>
        <taxon>Siluriformes</taxon>
        <taxon>Ictaluridae</taxon>
        <taxon>Ictalurus</taxon>
    </lineage>
</organism>
<dbReference type="SUPFAM" id="SSF46689">
    <property type="entry name" value="Homeodomain-like"/>
    <property type="match status" value="1"/>
</dbReference>
<reference evidence="12" key="2">
    <citation type="submission" date="2025-08" db="UniProtKB">
        <authorList>
            <consortium name="RefSeq"/>
        </authorList>
    </citation>
    <scope>IDENTIFICATION</scope>
    <source>
        <tissue evidence="12">Blood</tissue>
    </source>
</reference>
<feature type="domain" description="Homeobox" evidence="10">
    <location>
        <begin position="54"/>
        <end position="114"/>
    </location>
</feature>
<keyword evidence="3" id="KW-0217">Developmental protein</keyword>
<dbReference type="GO" id="GO:0005634">
    <property type="term" value="C:nucleus"/>
    <property type="evidence" value="ECO:0007669"/>
    <property type="project" value="UniProtKB-SubCell"/>
</dbReference>
<dbReference type="AlphaFoldDB" id="A0A2D0QBB6"/>
<dbReference type="CTD" id="645832"/>
<comment type="similarity">
    <text evidence="2">Belongs to the paired homeobox family.</text>
</comment>
<feature type="compositionally biased region" description="Polar residues" evidence="9">
    <location>
        <begin position="125"/>
        <end position="134"/>
    </location>
</feature>
<dbReference type="InterPro" id="IPR042223">
    <property type="entry name" value="SEBOX"/>
</dbReference>
<evidence type="ECO:0000256" key="7">
    <source>
        <dbReference type="PROSITE-ProRule" id="PRU00108"/>
    </source>
</evidence>
<evidence type="ECO:0000256" key="3">
    <source>
        <dbReference type="ARBA" id="ARBA00022473"/>
    </source>
</evidence>
<feature type="DNA-binding region" description="Homeobox" evidence="7">
    <location>
        <begin position="56"/>
        <end position="115"/>
    </location>
</feature>
<dbReference type="Proteomes" id="UP000221080">
    <property type="component" value="Chromosome 28"/>
</dbReference>
<evidence type="ECO:0000256" key="6">
    <source>
        <dbReference type="ARBA" id="ARBA00023242"/>
    </source>
</evidence>
<dbReference type="KEGG" id="ipu:108259801"/>
<evidence type="ECO:0000256" key="9">
    <source>
        <dbReference type="SAM" id="MobiDB-lite"/>
    </source>
</evidence>
<dbReference type="GO" id="GO:0003677">
    <property type="term" value="F:DNA binding"/>
    <property type="evidence" value="ECO:0007669"/>
    <property type="project" value="UniProtKB-UniRule"/>
</dbReference>
<reference evidence="11" key="1">
    <citation type="journal article" date="2016" name="Nat. Commun.">
        <title>The channel catfish genome sequence provides insights into the evolution of scale formation in teleosts.</title>
        <authorList>
            <person name="Liu Z."/>
            <person name="Liu S."/>
            <person name="Yao J."/>
            <person name="Bao L."/>
            <person name="Zhang J."/>
            <person name="Li Y."/>
            <person name="Jiang C."/>
            <person name="Sun L."/>
            <person name="Wang R."/>
            <person name="Zhang Y."/>
            <person name="Zhou T."/>
            <person name="Zeng Q."/>
            <person name="Fu Q."/>
            <person name="Gao S."/>
            <person name="Li N."/>
            <person name="Koren S."/>
            <person name="Jiang Y."/>
            <person name="Zimin A."/>
            <person name="Xu P."/>
            <person name="Phillippy A.M."/>
            <person name="Geng X."/>
            <person name="Song L."/>
            <person name="Sun F."/>
            <person name="Li C."/>
            <person name="Wang X."/>
            <person name="Chen A."/>
            <person name="Jin Y."/>
            <person name="Yuan Z."/>
            <person name="Yang Y."/>
            <person name="Tan S."/>
            <person name="Peatman E."/>
            <person name="Lu J."/>
            <person name="Qin Z."/>
            <person name="Dunham R."/>
            <person name="Li Z."/>
            <person name="Sonstegard T."/>
            <person name="Feng J."/>
            <person name="Danzmann R.G."/>
            <person name="Schroeder S."/>
            <person name="Scheffler B."/>
            <person name="Duke M.V."/>
            <person name="Ballard L."/>
            <person name="Kucuktas H."/>
            <person name="Kaltenboeck L."/>
            <person name="Liu H."/>
            <person name="Armbruster J."/>
            <person name="Xie Y."/>
            <person name="Kirby M.L."/>
            <person name="Tian Y."/>
            <person name="Flanagan M.E."/>
            <person name="Mu W."/>
            <person name="Waldbieser G.C."/>
        </authorList>
    </citation>
    <scope>NUCLEOTIDE SEQUENCE [LARGE SCALE GENOMIC DNA]</scope>
    <source>
        <strain evidence="11">SDA103</strain>
    </source>
</reference>
<evidence type="ECO:0000256" key="1">
    <source>
        <dbReference type="ARBA" id="ARBA00004123"/>
    </source>
</evidence>
<keyword evidence="11" id="KW-1185">Reference proteome</keyword>
<dbReference type="PANTHER" id="PTHR47777:SF1">
    <property type="entry name" value="HOMEOBOX PROTEIN SEBOX"/>
    <property type="match status" value="1"/>
</dbReference>
<dbReference type="CDD" id="cd00086">
    <property type="entry name" value="homeodomain"/>
    <property type="match status" value="1"/>
</dbReference>
<comment type="subcellular location">
    <subcellularLocation>
        <location evidence="1 7 8">Nucleus</location>
    </subcellularLocation>
</comment>
<dbReference type="GeneID" id="108259801"/>
<dbReference type="Pfam" id="PF00046">
    <property type="entry name" value="Homeodomain"/>
    <property type="match status" value="1"/>
</dbReference>
<evidence type="ECO:0000256" key="2">
    <source>
        <dbReference type="ARBA" id="ARBA00005733"/>
    </source>
</evidence>
<dbReference type="OrthoDB" id="6159439at2759"/>
<protein>
    <submittedName>
        <fullName evidence="12">Homeobox protein SEBOX</fullName>
    </submittedName>
</protein>
<dbReference type="PANTHER" id="PTHR47777">
    <property type="entry name" value="HOMEOBOX PROTEIN SEBOX"/>
    <property type="match status" value="1"/>
</dbReference>
<keyword evidence="4 7" id="KW-0238">DNA-binding</keyword>
<evidence type="ECO:0000256" key="5">
    <source>
        <dbReference type="ARBA" id="ARBA00023155"/>
    </source>
</evidence>
<evidence type="ECO:0000313" key="12">
    <source>
        <dbReference type="RefSeq" id="XP_017315006.1"/>
    </source>
</evidence>
<dbReference type="PROSITE" id="PS50071">
    <property type="entry name" value="HOMEOBOX_2"/>
    <property type="match status" value="1"/>
</dbReference>
<accession>A0A2D0QBB6</accession>
<evidence type="ECO:0000256" key="4">
    <source>
        <dbReference type="ARBA" id="ARBA00023125"/>
    </source>
</evidence>
<evidence type="ECO:0000313" key="11">
    <source>
        <dbReference type="Proteomes" id="UP000221080"/>
    </source>
</evidence>